<feature type="binding site" evidence="12">
    <location>
        <position position="231"/>
    </location>
    <ligand>
        <name>Mg(2+)</name>
        <dbReference type="ChEBI" id="CHEBI:18420"/>
        <label>2</label>
    </ligand>
</feature>
<feature type="binding site" evidence="12">
    <location>
        <position position="93"/>
    </location>
    <ligand>
        <name>Mg(2+)</name>
        <dbReference type="ChEBI" id="CHEBI:18420"/>
        <label>1</label>
    </ligand>
</feature>
<keyword evidence="4 12" id="KW-0328">Glycosyltransferase</keyword>
<evidence type="ECO:0000256" key="1">
    <source>
        <dbReference type="ARBA" id="ARBA00004907"/>
    </source>
</evidence>
<dbReference type="AlphaFoldDB" id="A0A1I7HT06"/>
<evidence type="ECO:0000256" key="2">
    <source>
        <dbReference type="ARBA" id="ARBA00011738"/>
    </source>
</evidence>
<dbReference type="Gene3D" id="3.40.1030.10">
    <property type="entry name" value="Nucleoside phosphorylase/phosphoribosyltransferase catalytic domain"/>
    <property type="match status" value="1"/>
</dbReference>
<feature type="domain" description="Glycosyl transferase family 3" evidence="13">
    <location>
        <begin position="74"/>
        <end position="328"/>
    </location>
</feature>
<feature type="binding site" evidence="12">
    <location>
        <begin position="91"/>
        <end position="94"/>
    </location>
    <ligand>
        <name>5-phospho-alpha-D-ribose 1-diphosphate</name>
        <dbReference type="ChEBI" id="CHEBI:58017"/>
    </ligand>
</feature>
<protein>
    <recommendedName>
        <fullName evidence="12">Anthranilate phosphoribosyltransferase</fullName>
        <ecNumber evidence="12">2.4.2.18</ecNumber>
    </recommendedName>
</protein>
<reference evidence="15 16" key="1">
    <citation type="submission" date="2016-10" db="EMBL/GenBank/DDBJ databases">
        <authorList>
            <person name="de Groot N.N."/>
        </authorList>
    </citation>
    <scope>NUCLEOTIDE SEQUENCE [LARGE SCALE GENOMIC DNA]</scope>
    <source>
        <strain evidence="15 16">Nl14</strain>
    </source>
</reference>
<dbReference type="PANTHER" id="PTHR43285">
    <property type="entry name" value="ANTHRANILATE PHOSPHORIBOSYLTRANSFERASE"/>
    <property type="match status" value="1"/>
</dbReference>
<dbReference type="FunFam" id="3.40.1030.10:FF:000002">
    <property type="entry name" value="Anthranilate phosphoribosyltransferase"/>
    <property type="match status" value="1"/>
</dbReference>
<dbReference type="GO" id="GO:0000287">
    <property type="term" value="F:magnesium ion binding"/>
    <property type="evidence" value="ECO:0007669"/>
    <property type="project" value="UniProtKB-UniRule"/>
</dbReference>
<feature type="binding site" evidence="12">
    <location>
        <begin position="109"/>
        <end position="117"/>
    </location>
    <ligand>
        <name>5-phospho-alpha-D-ribose 1-diphosphate</name>
        <dbReference type="ChEBI" id="CHEBI:58017"/>
    </ligand>
</feature>
<dbReference type="InterPro" id="IPR005940">
    <property type="entry name" value="Anthranilate_Pribosyl_Tfrase"/>
</dbReference>
<evidence type="ECO:0000313" key="15">
    <source>
        <dbReference type="EMBL" id="SFU63823.1"/>
    </source>
</evidence>
<dbReference type="Proteomes" id="UP000182649">
    <property type="component" value="Unassembled WGS sequence"/>
</dbReference>
<feature type="binding site" evidence="12">
    <location>
        <position position="121"/>
    </location>
    <ligand>
        <name>5-phospho-alpha-D-ribose 1-diphosphate</name>
        <dbReference type="ChEBI" id="CHEBI:58017"/>
    </ligand>
</feature>
<evidence type="ECO:0000256" key="5">
    <source>
        <dbReference type="ARBA" id="ARBA00022679"/>
    </source>
</evidence>
<keyword evidence="9 12" id="KW-0057">Aromatic amino acid biosynthesis</keyword>
<evidence type="ECO:0000256" key="10">
    <source>
        <dbReference type="ARBA" id="ARBA00052328"/>
    </source>
</evidence>
<feature type="binding site" evidence="12">
    <location>
        <position position="230"/>
    </location>
    <ligand>
        <name>Mg(2+)</name>
        <dbReference type="ChEBI" id="CHEBI:18420"/>
        <label>2</label>
    </ligand>
</feature>
<feature type="binding site" evidence="12">
    <location>
        <position position="167"/>
    </location>
    <ligand>
        <name>anthranilate</name>
        <dbReference type="ChEBI" id="CHEBI:16567"/>
        <label>2</label>
    </ligand>
</feature>
<evidence type="ECO:0000256" key="3">
    <source>
        <dbReference type="ARBA" id="ARBA00022605"/>
    </source>
</evidence>
<feature type="binding site" evidence="12">
    <location>
        <position position="81"/>
    </location>
    <ligand>
        <name>5-phospho-alpha-D-ribose 1-diphosphate</name>
        <dbReference type="ChEBI" id="CHEBI:58017"/>
    </ligand>
</feature>
<feature type="binding site" evidence="12">
    <location>
        <position position="89"/>
    </location>
    <ligand>
        <name>5-phospho-alpha-D-ribose 1-diphosphate</name>
        <dbReference type="ChEBI" id="CHEBI:58017"/>
    </ligand>
</feature>
<comment type="caution">
    <text evidence="12">Lacks conserved residue(s) required for the propagation of feature annotation.</text>
</comment>
<comment type="cofactor">
    <cofactor evidence="12">
        <name>Mg(2+)</name>
        <dbReference type="ChEBI" id="CHEBI:18420"/>
    </cofactor>
    <text evidence="12">Binds 2 magnesium ions per monomer.</text>
</comment>
<evidence type="ECO:0000256" key="11">
    <source>
        <dbReference type="ARBA" id="ARBA00061188"/>
    </source>
</evidence>
<dbReference type="SUPFAM" id="SSF47648">
    <property type="entry name" value="Nucleoside phosphorylase/phosphoribosyltransferase N-terminal domain"/>
    <property type="match status" value="1"/>
</dbReference>
<accession>A0A1I7HT06</accession>
<dbReference type="InterPro" id="IPR035902">
    <property type="entry name" value="Nuc_phospho_transferase"/>
</dbReference>
<dbReference type="OrthoDB" id="9806430at2"/>
<dbReference type="SUPFAM" id="SSF52418">
    <property type="entry name" value="Nucleoside phosphorylase/phosphoribosyltransferase catalytic domain"/>
    <property type="match status" value="1"/>
</dbReference>
<feature type="binding site" evidence="12">
    <location>
        <position position="81"/>
    </location>
    <ligand>
        <name>anthranilate</name>
        <dbReference type="ChEBI" id="CHEBI:16567"/>
        <label>1</label>
    </ligand>
</feature>
<comment type="catalytic activity">
    <reaction evidence="10 12">
        <text>N-(5-phospho-beta-D-ribosyl)anthranilate + diphosphate = 5-phospho-alpha-D-ribose 1-diphosphate + anthranilate</text>
        <dbReference type="Rhea" id="RHEA:11768"/>
        <dbReference type="ChEBI" id="CHEBI:16567"/>
        <dbReference type="ChEBI" id="CHEBI:18277"/>
        <dbReference type="ChEBI" id="CHEBI:33019"/>
        <dbReference type="ChEBI" id="CHEBI:58017"/>
        <dbReference type="EC" id="2.4.2.18"/>
    </reaction>
</comment>
<dbReference type="InterPro" id="IPR017459">
    <property type="entry name" value="Glycosyl_Trfase_fam3_N_dom"/>
</dbReference>
<dbReference type="EMBL" id="FPBZ01000011">
    <property type="protein sequence ID" value="SFU63823.1"/>
    <property type="molecule type" value="Genomic_DNA"/>
</dbReference>
<organism evidence="15 16">
    <name type="scientific">Nitrosospira multiformis</name>
    <dbReference type="NCBI Taxonomy" id="1231"/>
    <lineage>
        <taxon>Bacteria</taxon>
        <taxon>Pseudomonadati</taxon>
        <taxon>Pseudomonadota</taxon>
        <taxon>Betaproteobacteria</taxon>
        <taxon>Nitrosomonadales</taxon>
        <taxon>Nitrosomonadaceae</taxon>
        <taxon>Nitrosospira</taxon>
    </lineage>
</organism>
<dbReference type="UniPathway" id="UPA00035">
    <property type="reaction ID" value="UER00041"/>
</dbReference>
<evidence type="ECO:0000256" key="12">
    <source>
        <dbReference type="HAMAP-Rule" id="MF_00211"/>
    </source>
</evidence>
<evidence type="ECO:0000259" key="13">
    <source>
        <dbReference type="Pfam" id="PF00591"/>
    </source>
</evidence>
<comment type="similarity">
    <text evidence="11">In the C-terminal section; belongs to the anthranilate phosphoribosyltransferase family.</text>
</comment>
<evidence type="ECO:0000256" key="4">
    <source>
        <dbReference type="ARBA" id="ARBA00022676"/>
    </source>
</evidence>
<feature type="binding site" evidence="12">
    <location>
        <begin position="84"/>
        <end position="85"/>
    </location>
    <ligand>
        <name>5-phospho-alpha-D-ribose 1-diphosphate</name>
        <dbReference type="ChEBI" id="CHEBI:58017"/>
    </ligand>
</feature>
<evidence type="ECO:0000259" key="14">
    <source>
        <dbReference type="Pfam" id="PF02885"/>
    </source>
</evidence>
<name>A0A1I7HT06_9PROT</name>
<feature type="domain" description="Glycosyl transferase family 3 N-terminal" evidence="14">
    <location>
        <begin position="4"/>
        <end position="66"/>
    </location>
</feature>
<evidence type="ECO:0000256" key="6">
    <source>
        <dbReference type="ARBA" id="ARBA00022723"/>
    </source>
</evidence>
<keyword evidence="6 12" id="KW-0479">Metal-binding</keyword>
<comment type="function">
    <text evidence="12">Catalyzes the transfer of the phosphoribosyl group of 5-phosphorylribose-1-pyrophosphate (PRPP) to anthranilate to yield N-(5'-phosphoribosyl)-anthranilate (PRA).</text>
</comment>
<evidence type="ECO:0000256" key="7">
    <source>
        <dbReference type="ARBA" id="ARBA00022822"/>
    </source>
</evidence>
<dbReference type="PANTHER" id="PTHR43285:SF2">
    <property type="entry name" value="ANTHRANILATE PHOSPHORIBOSYLTRANSFERASE"/>
    <property type="match status" value="1"/>
</dbReference>
<evidence type="ECO:0000256" key="9">
    <source>
        <dbReference type="ARBA" id="ARBA00023141"/>
    </source>
</evidence>
<dbReference type="HAMAP" id="MF_00211">
    <property type="entry name" value="TrpD"/>
    <property type="match status" value="1"/>
</dbReference>
<dbReference type="GO" id="GO:0005829">
    <property type="term" value="C:cytosol"/>
    <property type="evidence" value="ECO:0007669"/>
    <property type="project" value="TreeGrafter"/>
</dbReference>
<dbReference type="Pfam" id="PF00591">
    <property type="entry name" value="Glycos_transf_3"/>
    <property type="match status" value="1"/>
</dbReference>
<gene>
    <name evidence="12" type="primary">trpD</name>
    <name evidence="15" type="ORF">SAMN05216417_11195</name>
</gene>
<sequence>MSPQEALTRLIEHREIFHDEMLSLMRQIMRGELSPTLISAIITGLRVKKETVGEITAAAQVMREFAAHVEVQDDRLVDTCGTGGDSAHTFNISTTAAFVAAAAGARVAKHGGRSVSSKSGSADVLEALGVNLDQTPAQIAENINEIGLGFMFAPNFHNAMKHAASVRRELGVRTLFNILGPLTNPAGAKNQLLGVFHPDLVGIITRVLHRLGSRHVMVVHGSASNQGGLDEITIAGETLVGELRHGEILEYTVRPEDFGMKAAPIETIQAHDTAQSAEMLRAVLNNQPGPPRDIVLLNAGATIYVAGVAESLAQGVKKAHAVIESGAARKKLQELVEFSNRQNRGEVSLV</sequence>
<proteinExistence type="inferred from homology"/>
<dbReference type="InterPro" id="IPR000312">
    <property type="entry name" value="Glycosyl_Trfase_fam3"/>
</dbReference>
<comment type="subunit">
    <text evidence="2 12">Homodimer.</text>
</comment>
<evidence type="ECO:0000256" key="8">
    <source>
        <dbReference type="ARBA" id="ARBA00022842"/>
    </source>
</evidence>
<dbReference type="GO" id="GO:0000162">
    <property type="term" value="P:L-tryptophan biosynthetic process"/>
    <property type="evidence" value="ECO:0007669"/>
    <property type="project" value="UniProtKB-UniRule"/>
</dbReference>
<comment type="similarity">
    <text evidence="12">Belongs to the anthranilate phosphoribosyltransferase family.</text>
</comment>
<keyword evidence="3 12" id="KW-0028">Amino-acid biosynthesis</keyword>
<dbReference type="EC" id="2.4.2.18" evidence="12"/>
<dbReference type="GO" id="GO:0004048">
    <property type="term" value="F:anthranilate phosphoribosyltransferase activity"/>
    <property type="evidence" value="ECO:0007669"/>
    <property type="project" value="UniProtKB-UniRule"/>
</dbReference>
<dbReference type="NCBIfam" id="TIGR01245">
    <property type="entry name" value="trpD"/>
    <property type="match status" value="1"/>
</dbReference>
<keyword evidence="5 12" id="KW-0808">Transferase</keyword>
<comment type="pathway">
    <text evidence="1 12">Amino-acid biosynthesis; L-tryptophan biosynthesis; L-tryptophan from chorismate: step 2/5.</text>
</comment>
<dbReference type="InterPro" id="IPR036320">
    <property type="entry name" value="Glycosyl_Trfase_fam3_N_dom_sf"/>
</dbReference>
<dbReference type="Gene3D" id="1.20.970.10">
    <property type="entry name" value="Transferase, Pyrimidine Nucleoside Phosphorylase, Chain C"/>
    <property type="match status" value="1"/>
</dbReference>
<evidence type="ECO:0000313" key="16">
    <source>
        <dbReference type="Proteomes" id="UP000182649"/>
    </source>
</evidence>
<feature type="binding site" evidence="12">
    <location>
        <position position="231"/>
    </location>
    <ligand>
        <name>Mg(2+)</name>
        <dbReference type="ChEBI" id="CHEBI:18420"/>
        <label>1</label>
    </ligand>
</feature>
<dbReference type="RefSeq" id="WP_074975164.1">
    <property type="nucleotide sequence ID" value="NZ_FPBZ01000011.1"/>
</dbReference>
<dbReference type="Pfam" id="PF02885">
    <property type="entry name" value="Glycos_trans_3N"/>
    <property type="match status" value="1"/>
</dbReference>
<dbReference type="FunFam" id="1.20.970.10:FF:000006">
    <property type="entry name" value="Anthranilate phosphoribosyltransferase"/>
    <property type="match status" value="1"/>
</dbReference>
<keyword evidence="7 12" id="KW-0822">Tryptophan biosynthesis</keyword>
<keyword evidence="8 12" id="KW-0460">Magnesium</keyword>